<accession>X1A8Y7</accession>
<feature type="non-terminal residue" evidence="1">
    <location>
        <position position="1"/>
    </location>
</feature>
<organism evidence="1">
    <name type="scientific">marine sediment metagenome</name>
    <dbReference type="NCBI Taxonomy" id="412755"/>
    <lineage>
        <taxon>unclassified sequences</taxon>
        <taxon>metagenomes</taxon>
        <taxon>ecological metagenomes</taxon>
    </lineage>
</organism>
<name>X1A8Y7_9ZZZZ</name>
<evidence type="ECO:0000313" key="1">
    <source>
        <dbReference type="EMBL" id="GAG78164.1"/>
    </source>
</evidence>
<protein>
    <submittedName>
        <fullName evidence="1">Uncharacterized protein</fullName>
    </submittedName>
</protein>
<gene>
    <name evidence="1" type="ORF">S01H4_27613</name>
</gene>
<dbReference type="AlphaFoldDB" id="X1A8Y7"/>
<sequence length="228" mass="25685">TKDMISDDQHVFLWALKTFAAGDKAIFKVYEFYKAVVYEVEEFLPLSSVGKGMEYGDWINGRSTAETDPRTGVAYIATHEDNDKGPNGAPLPDLIENFAGLIESVLHDQLSLDDTEIDQGSLNVSSNDLPVASYRGIATVLERRLARELLFGLCRDCRSYLWWQPDGYIKHKVMDDTYAASDRVIDARDVMDLKFDRTPIRDIRTAVNVLYNLSGDRYLSATGILEDT</sequence>
<dbReference type="EMBL" id="BART01013532">
    <property type="protein sequence ID" value="GAG78164.1"/>
    <property type="molecule type" value="Genomic_DNA"/>
</dbReference>
<comment type="caution">
    <text evidence="1">The sequence shown here is derived from an EMBL/GenBank/DDBJ whole genome shotgun (WGS) entry which is preliminary data.</text>
</comment>
<proteinExistence type="predicted"/>
<feature type="non-terminal residue" evidence="1">
    <location>
        <position position="228"/>
    </location>
</feature>
<reference evidence="1" key="1">
    <citation type="journal article" date="2014" name="Front. Microbiol.">
        <title>High frequency of phylogenetically diverse reductive dehalogenase-homologous genes in deep subseafloor sedimentary metagenomes.</title>
        <authorList>
            <person name="Kawai M."/>
            <person name="Futagami T."/>
            <person name="Toyoda A."/>
            <person name="Takaki Y."/>
            <person name="Nishi S."/>
            <person name="Hori S."/>
            <person name="Arai W."/>
            <person name="Tsubouchi T."/>
            <person name="Morono Y."/>
            <person name="Uchiyama I."/>
            <person name="Ito T."/>
            <person name="Fujiyama A."/>
            <person name="Inagaki F."/>
            <person name="Takami H."/>
        </authorList>
    </citation>
    <scope>NUCLEOTIDE SEQUENCE</scope>
    <source>
        <strain evidence="1">Expedition CK06-06</strain>
    </source>
</reference>